<feature type="domain" description="CBS" evidence="5">
    <location>
        <begin position="228"/>
        <end position="286"/>
    </location>
</feature>
<dbReference type="GO" id="GO:0004865">
    <property type="term" value="F:protein serine/threonine phosphatase inhibitor activity"/>
    <property type="evidence" value="ECO:0007669"/>
    <property type="project" value="TreeGrafter"/>
</dbReference>
<dbReference type="PANTHER" id="PTHR13780:SF36">
    <property type="entry name" value="CBS DOMAIN-CONTAINING PROTEIN"/>
    <property type="match status" value="1"/>
</dbReference>
<dbReference type="FunCoup" id="A0A165IU01">
    <property type="interactions" value="43"/>
</dbReference>
<dbReference type="PANTHER" id="PTHR13780">
    <property type="entry name" value="AMP-ACTIVATED PROTEIN KINASE, GAMMA REGULATORY SUBUNIT"/>
    <property type="match status" value="1"/>
</dbReference>
<dbReference type="Gene3D" id="3.10.580.10">
    <property type="entry name" value="CBS-domain"/>
    <property type="match status" value="1"/>
</dbReference>
<protein>
    <recommendedName>
        <fullName evidence="5">CBS domain-containing protein</fullName>
    </recommendedName>
</protein>
<dbReference type="Proteomes" id="UP000076842">
    <property type="component" value="Unassembled WGS sequence"/>
</dbReference>
<keyword evidence="7" id="KW-1185">Reference proteome</keyword>
<feature type="compositionally biased region" description="Low complexity" evidence="4">
    <location>
        <begin position="389"/>
        <end position="420"/>
    </location>
</feature>
<organism evidence="6 7">
    <name type="scientific">Calocera cornea HHB12733</name>
    <dbReference type="NCBI Taxonomy" id="1353952"/>
    <lineage>
        <taxon>Eukaryota</taxon>
        <taxon>Fungi</taxon>
        <taxon>Dikarya</taxon>
        <taxon>Basidiomycota</taxon>
        <taxon>Agaricomycotina</taxon>
        <taxon>Dacrymycetes</taxon>
        <taxon>Dacrymycetales</taxon>
        <taxon>Dacrymycetaceae</taxon>
        <taxon>Calocera</taxon>
    </lineage>
</organism>
<keyword evidence="2 3" id="KW-0129">CBS domain</keyword>
<gene>
    <name evidence="6" type="ORF">CALCODRAFT_480360</name>
</gene>
<dbReference type="GO" id="GO:0042149">
    <property type="term" value="P:cellular response to glucose starvation"/>
    <property type="evidence" value="ECO:0007669"/>
    <property type="project" value="TreeGrafter"/>
</dbReference>
<evidence type="ECO:0000313" key="7">
    <source>
        <dbReference type="Proteomes" id="UP000076842"/>
    </source>
</evidence>
<feature type="region of interest" description="Disordered" evidence="4">
    <location>
        <begin position="1"/>
        <end position="44"/>
    </location>
</feature>
<reference evidence="6 7" key="1">
    <citation type="journal article" date="2016" name="Mol. Biol. Evol.">
        <title>Comparative Genomics of Early-Diverging Mushroom-Forming Fungi Provides Insights into the Origins of Lignocellulose Decay Capabilities.</title>
        <authorList>
            <person name="Nagy L.G."/>
            <person name="Riley R."/>
            <person name="Tritt A."/>
            <person name="Adam C."/>
            <person name="Daum C."/>
            <person name="Floudas D."/>
            <person name="Sun H."/>
            <person name="Yadav J.S."/>
            <person name="Pangilinan J."/>
            <person name="Larsson K.H."/>
            <person name="Matsuura K."/>
            <person name="Barry K."/>
            <person name="Labutti K."/>
            <person name="Kuo R."/>
            <person name="Ohm R.A."/>
            <person name="Bhattacharya S.S."/>
            <person name="Shirouzu T."/>
            <person name="Yoshinaga Y."/>
            <person name="Martin F.M."/>
            <person name="Grigoriev I.V."/>
            <person name="Hibbett D.S."/>
        </authorList>
    </citation>
    <scope>NUCLEOTIDE SEQUENCE [LARGE SCALE GENOMIC DNA]</scope>
    <source>
        <strain evidence="6 7">HHB12733</strain>
    </source>
</reference>
<dbReference type="InterPro" id="IPR000644">
    <property type="entry name" value="CBS_dom"/>
</dbReference>
<evidence type="ECO:0000256" key="4">
    <source>
        <dbReference type="SAM" id="MobiDB-lite"/>
    </source>
</evidence>
<dbReference type="PROSITE" id="PS51371">
    <property type="entry name" value="CBS"/>
    <property type="match status" value="1"/>
</dbReference>
<dbReference type="InParanoid" id="A0A165IU01"/>
<dbReference type="OrthoDB" id="449052at2759"/>
<dbReference type="Pfam" id="PF00571">
    <property type="entry name" value="CBS"/>
    <property type="match status" value="1"/>
</dbReference>
<dbReference type="SMART" id="SM00116">
    <property type="entry name" value="CBS"/>
    <property type="match status" value="3"/>
</dbReference>
<dbReference type="EMBL" id="KV423927">
    <property type="protein sequence ID" value="KZT60976.1"/>
    <property type="molecule type" value="Genomic_DNA"/>
</dbReference>
<accession>A0A165IU01</accession>
<feature type="region of interest" description="Disordered" evidence="4">
    <location>
        <begin position="383"/>
        <end position="428"/>
    </location>
</feature>
<evidence type="ECO:0000256" key="1">
    <source>
        <dbReference type="ARBA" id="ARBA00022737"/>
    </source>
</evidence>
<dbReference type="InterPro" id="IPR046342">
    <property type="entry name" value="CBS_dom_sf"/>
</dbReference>
<evidence type="ECO:0000256" key="2">
    <source>
        <dbReference type="ARBA" id="ARBA00023122"/>
    </source>
</evidence>
<dbReference type="STRING" id="1353952.A0A165IU01"/>
<keyword evidence="1" id="KW-0677">Repeat</keyword>
<dbReference type="AlphaFoldDB" id="A0A165IU01"/>
<name>A0A165IU01_9BASI</name>
<proteinExistence type="predicted"/>
<evidence type="ECO:0000259" key="5">
    <source>
        <dbReference type="PROSITE" id="PS51371"/>
    </source>
</evidence>
<evidence type="ECO:0000313" key="6">
    <source>
        <dbReference type="EMBL" id="KZT60976.1"/>
    </source>
</evidence>
<dbReference type="InterPro" id="IPR050511">
    <property type="entry name" value="AMPK_gamma/SDS23_families"/>
</dbReference>
<dbReference type="CDD" id="cd02205">
    <property type="entry name" value="CBS_pair_SF"/>
    <property type="match status" value="1"/>
</dbReference>
<dbReference type="SUPFAM" id="SSF54631">
    <property type="entry name" value="CBS-domain pair"/>
    <property type="match status" value="1"/>
</dbReference>
<sequence>MSHVRRSSSVRFPAEAARSPHRTSLDLPAYPPTSPSSLEPDGPFQHFLASGSTTARDIIDLAPVLISGDAAVEEACGHLLRGGAAACLIVQSGEGEHVHQEGLFDYADANSFLLLGLNARILAAGQVEDSRTSAILSASRQGVVPIRLACNISQKNPMEVRDEGASLETLLQIYAAGTHRVVIHPPSSPTPSGIATDLALISYFLRCPHASLRPLLERPLYAFGIGEFPTPVVSATIDSTILDAMILMDSEGVNSVAVLDRNGNLHSAVSVTDIGRLVIPSQSKDVLGTKLGQFVSRIKWSAGATDGADHFPVYSVVASSTLEYTMEKLVATKAHRLFLVADPLVPTSPSALGNLRGVVSVVDVLSIFARLAGLPDVDPFRLRRKRRTSSTSSRSSGHSRHSSMSMPTPPSSVSSLSGEPVGAGPGGK</sequence>
<evidence type="ECO:0000256" key="3">
    <source>
        <dbReference type="PROSITE-ProRule" id="PRU00703"/>
    </source>
</evidence>